<proteinExistence type="inferred from homology"/>
<evidence type="ECO:0000259" key="5">
    <source>
        <dbReference type="PROSITE" id="PS51194"/>
    </source>
</evidence>
<dbReference type="InterPro" id="IPR001650">
    <property type="entry name" value="Helicase_C-like"/>
</dbReference>
<evidence type="ECO:0000256" key="3">
    <source>
        <dbReference type="ARBA" id="ARBA00093467"/>
    </source>
</evidence>
<protein>
    <recommendedName>
        <fullName evidence="7">DEAD/DEAH box helicase</fullName>
    </recommendedName>
</protein>
<evidence type="ECO:0000259" key="4">
    <source>
        <dbReference type="PROSITE" id="PS51192"/>
    </source>
</evidence>
<name>A0A381NVQ4_9ZZZZ</name>
<dbReference type="Pfam" id="PF00270">
    <property type="entry name" value="DEAD"/>
    <property type="match status" value="1"/>
</dbReference>
<dbReference type="EMBL" id="UINC01000635">
    <property type="protein sequence ID" value="SUZ58692.1"/>
    <property type="molecule type" value="Genomic_DNA"/>
</dbReference>
<dbReference type="SMART" id="SM00487">
    <property type="entry name" value="DEXDc"/>
    <property type="match status" value="1"/>
</dbReference>
<accession>A0A381NVQ4</accession>
<dbReference type="InterPro" id="IPR011545">
    <property type="entry name" value="DEAD/DEAH_box_helicase_dom"/>
</dbReference>
<sequence>MVGAITLLHPKVRMIVEDMRWSLTPIQEAGIPDLIEGSDRLLIAPTGSGKTEAAILPLISRAVSEGWTGLSILYITPLRALNRDIDRRLGRMLAPLGLEVGVRHGDTTQKERRRQSRSPPELLVTTPETAQIMLQGSRLRGHLAGIRAIVLDEVHDLASSERGSQLLVGLERIKDLGSERMQLVGLSATVGNPNEVARWFSKRAEPIIGPSPRGTDVVVHREPVSREDELLSVEWSVSPGSVAAFRRLARTLLEDSPALVFVNSRNTAETVAQRLSSMAPELSLGVHHGSLAADTRSEMEQSLREGALHGMICTSSLELGIDIGTIQQVHQLQSPRSVDRLLQRVGRAEHRLGGTGRGEMLAWEVDGVAECSVIARRAIAGELEGVEWRTGPRVVAANQLMLMAIERGVVPLSEATEIIRRCSIFEEWDHESTLAVLRVLDGRWMIRLVERPEDSDVLTWPSKLWKVLSSKTEGDAPLERPPWDQDHPEANRIRWRNQLLPGLPDTLRGGWFSPSGRLGRTRTEHFSMIPDELSYRVRDVVTRRVMGSVDEAFVLSLGEEGGGAGKARRFVMAGRTWQIIDADPEAEELSVAPVKEQGSAPVWSGELPPVPLAIAEEVGRLRKSAAVSVEAVPEEVGVRELSDYPLSDAARELLVSAVVEHLEATGKLPDGRTLTVEQREGTVTLNTCAGSRVNETLGHFIQAMGSMREGKMGRTLIDPYRIAFQVPGTNAQDVLGWLLETPPAALGSILRMTIPNGRAIRWRMVQVSRKMGVLGKGVDPRRVNIEGLMERYRGTPVVDEALDKLFHERMDIDATTDLLRAIQDGSVELFHTPPGRLGVSPRSERDLLLPSWSDKELRERLEVRLLNERAVLICLNCGGKRRRRVERMEGGIGPCSSCGGSMMACAPERMESLLVEWTDSNDPKVSARMSKNAELVRTHGIEAVLCLMGRGIAGDTATRVLRGHQRGDRVGLMRAIHGAELNYARTRRYWS</sequence>
<evidence type="ECO:0008006" key="7">
    <source>
        <dbReference type="Google" id="ProtNLM"/>
    </source>
</evidence>
<dbReference type="InterPro" id="IPR017170">
    <property type="entry name" value="Lhr-like"/>
</dbReference>
<dbReference type="SMART" id="SM00490">
    <property type="entry name" value="HELICc"/>
    <property type="match status" value="1"/>
</dbReference>
<dbReference type="GO" id="GO:0005524">
    <property type="term" value="F:ATP binding"/>
    <property type="evidence" value="ECO:0007669"/>
    <property type="project" value="UniProtKB-KW"/>
</dbReference>
<dbReference type="InterPro" id="IPR014001">
    <property type="entry name" value="Helicase_ATP-bd"/>
</dbReference>
<keyword evidence="2" id="KW-0067">ATP-binding</keyword>
<dbReference type="GO" id="GO:0016887">
    <property type="term" value="F:ATP hydrolysis activity"/>
    <property type="evidence" value="ECO:0007669"/>
    <property type="project" value="TreeGrafter"/>
</dbReference>
<dbReference type="InterPro" id="IPR027417">
    <property type="entry name" value="P-loop_NTPase"/>
</dbReference>
<dbReference type="PANTHER" id="PTHR47962">
    <property type="entry name" value="ATP-DEPENDENT HELICASE LHR-RELATED-RELATED"/>
    <property type="match status" value="1"/>
</dbReference>
<dbReference type="PANTHER" id="PTHR47962:SF5">
    <property type="entry name" value="ATP-DEPENDENT HELICASE LHR-RELATED"/>
    <property type="match status" value="1"/>
</dbReference>
<dbReference type="InterPro" id="IPR013701">
    <property type="entry name" value="Lhr-like_DEAD/DEAH_assoc"/>
</dbReference>
<dbReference type="InterPro" id="IPR052511">
    <property type="entry name" value="ATP-dep_Helicase"/>
</dbReference>
<dbReference type="PIRSF" id="PIRSF037307">
    <property type="entry name" value="Lhr-like_helic_prd"/>
    <property type="match status" value="1"/>
</dbReference>
<dbReference type="PROSITE" id="PS51192">
    <property type="entry name" value="HELICASE_ATP_BIND_1"/>
    <property type="match status" value="1"/>
</dbReference>
<reference evidence="6" key="1">
    <citation type="submission" date="2018-05" db="EMBL/GenBank/DDBJ databases">
        <authorList>
            <person name="Lanie J.A."/>
            <person name="Ng W.-L."/>
            <person name="Kazmierczak K.M."/>
            <person name="Andrzejewski T.M."/>
            <person name="Davidsen T.M."/>
            <person name="Wayne K.J."/>
            <person name="Tettelin H."/>
            <person name="Glass J.I."/>
            <person name="Rusch D."/>
            <person name="Podicherti R."/>
            <person name="Tsui H.-C.T."/>
            <person name="Winkler M.E."/>
        </authorList>
    </citation>
    <scope>NUCLEOTIDE SEQUENCE</scope>
</reference>
<dbReference type="Gene3D" id="3.40.50.300">
    <property type="entry name" value="P-loop containing nucleotide triphosphate hydrolases"/>
    <property type="match status" value="2"/>
</dbReference>
<feature type="domain" description="Helicase ATP-binding" evidence="4">
    <location>
        <begin position="31"/>
        <end position="208"/>
    </location>
</feature>
<dbReference type="PROSITE" id="PS51194">
    <property type="entry name" value="HELICASE_CTER"/>
    <property type="match status" value="1"/>
</dbReference>
<evidence type="ECO:0000256" key="1">
    <source>
        <dbReference type="ARBA" id="ARBA00022741"/>
    </source>
</evidence>
<dbReference type="AlphaFoldDB" id="A0A381NVQ4"/>
<evidence type="ECO:0000256" key="2">
    <source>
        <dbReference type="ARBA" id="ARBA00022840"/>
    </source>
</evidence>
<gene>
    <name evidence="6" type="ORF">METZ01_LOCUS11546</name>
</gene>
<dbReference type="Pfam" id="PF00271">
    <property type="entry name" value="Helicase_C"/>
    <property type="match status" value="1"/>
</dbReference>
<dbReference type="SUPFAM" id="SSF52540">
    <property type="entry name" value="P-loop containing nucleoside triphosphate hydrolases"/>
    <property type="match status" value="1"/>
</dbReference>
<organism evidence="6">
    <name type="scientific">marine metagenome</name>
    <dbReference type="NCBI Taxonomy" id="408172"/>
    <lineage>
        <taxon>unclassified sequences</taxon>
        <taxon>metagenomes</taxon>
        <taxon>ecological metagenomes</taxon>
    </lineage>
</organism>
<dbReference type="GO" id="GO:0003677">
    <property type="term" value="F:DNA binding"/>
    <property type="evidence" value="ECO:0007669"/>
    <property type="project" value="TreeGrafter"/>
</dbReference>
<keyword evidence="1" id="KW-0547">Nucleotide-binding</keyword>
<comment type="similarity">
    <text evidence="3">Belongs to the Lhr helicase family. Lhr-Core subfamily.</text>
</comment>
<evidence type="ECO:0000313" key="6">
    <source>
        <dbReference type="EMBL" id="SUZ58692.1"/>
    </source>
</evidence>
<feature type="domain" description="Helicase C-terminal" evidence="5">
    <location>
        <begin position="244"/>
        <end position="401"/>
    </location>
</feature>
<dbReference type="Pfam" id="PF08494">
    <property type="entry name" value="DEAD_assoc"/>
    <property type="match status" value="1"/>
</dbReference>